<accession>A0ABU6J9X3</accession>
<organism evidence="1 2">
    <name type="scientific">Noviherbaspirillum album</name>
    <dbReference type="NCBI Taxonomy" id="3080276"/>
    <lineage>
        <taxon>Bacteria</taxon>
        <taxon>Pseudomonadati</taxon>
        <taxon>Pseudomonadota</taxon>
        <taxon>Betaproteobacteria</taxon>
        <taxon>Burkholderiales</taxon>
        <taxon>Oxalobacteraceae</taxon>
        <taxon>Noviherbaspirillum</taxon>
    </lineage>
</organism>
<reference evidence="1 2" key="1">
    <citation type="submission" date="2023-10" db="EMBL/GenBank/DDBJ databases">
        <title>Noviherbaspirillum sp. CPCC 100848 genome assembly.</title>
        <authorList>
            <person name="Li X.Y."/>
            <person name="Fang X.M."/>
        </authorList>
    </citation>
    <scope>NUCLEOTIDE SEQUENCE [LARGE SCALE GENOMIC DNA]</scope>
    <source>
        <strain evidence="1 2">CPCC 100848</strain>
    </source>
</reference>
<name>A0ABU6J9X3_9BURK</name>
<evidence type="ECO:0000313" key="1">
    <source>
        <dbReference type="EMBL" id="MEC4720458.1"/>
    </source>
</evidence>
<evidence type="ECO:0000313" key="2">
    <source>
        <dbReference type="Proteomes" id="UP001352263"/>
    </source>
</evidence>
<gene>
    <name evidence="1" type="ORF">RY831_14950</name>
</gene>
<comment type="caution">
    <text evidence="1">The sequence shown here is derived from an EMBL/GenBank/DDBJ whole genome shotgun (WGS) entry which is preliminary data.</text>
</comment>
<protein>
    <submittedName>
        <fullName evidence="1">Uncharacterized protein</fullName>
    </submittedName>
</protein>
<dbReference type="Proteomes" id="UP001352263">
    <property type="component" value="Unassembled WGS sequence"/>
</dbReference>
<sequence length="100" mass="10757">MPIRTLKSMLADGGIPDAGKALNMEIGSLQVGATYRIATKDWLSPLNEPIPGSTKERQFVGYVNEGSTRFLKLARGDGSDHLLDVDQIASVSALPEQTQT</sequence>
<proteinExistence type="predicted"/>
<keyword evidence="2" id="KW-1185">Reference proteome</keyword>
<dbReference type="EMBL" id="JAWIIV010000011">
    <property type="protein sequence ID" value="MEC4720458.1"/>
    <property type="molecule type" value="Genomic_DNA"/>
</dbReference>